<dbReference type="PANTHER" id="PTHR30337">
    <property type="entry name" value="COMPONENT OF ATP-DEPENDENT DSDNA EXONUCLEASE"/>
    <property type="match status" value="1"/>
</dbReference>
<dbReference type="EMBL" id="WMIG01000013">
    <property type="protein sequence ID" value="MTH61104.1"/>
    <property type="molecule type" value="Genomic_DNA"/>
</dbReference>
<evidence type="ECO:0000313" key="2">
    <source>
        <dbReference type="EMBL" id="MTH61104.1"/>
    </source>
</evidence>
<dbReference type="OrthoDB" id="8479161at2"/>
<dbReference type="InterPro" id="IPR004843">
    <property type="entry name" value="Calcineurin-like_PHP"/>
</dbReference>
<dbReference type="Gene3D" id="3.60.21.10">
    <property type="match status" value="1"/>
</dbReference>
<dbReference type="PANTHER" id="PTHR30337:SF0">
    <property type="entry name" value="NUCLEASE SBCCD SUBUNIT D"/>
    <property type="match status" value="1"/>
</dbReference>
<dbReference type="Proteomes" id="UP000449846">
    <property type="component" value="Unassembled WGS sequence"/>
</dbReference>
<sequence>MTFAILSDIHAHAWTVFGKPGPDGVNNRLSIILAEIERAADELVLRNGDTMVIAGDILHTRGTIDPEVLNPLRACFERVLSRGITVLAIPGNHDLKSAETSELASAIQNLEQIGVSGGSFTVFNKTTALAQPDGSTFLMVPWHNTQAGLLAALQDVVDNWGLDLAKTDVFIHAGIDGVLSNMPAHGMNHVKLGAFGFRRVFSGHYHNHKDFGNGVVSIGATTHQNWGDVGTRAGFILADAGKIEFMPAQSPSFIDISALQPTDWPMVAGGNYVRYRGASMTGDQVVELRQHLHDMGALGVSVEAPRASSVSRSTAVHQARTTEESIDAFVRDVPPADPAVKIEDVVRRSIEILNESQAVAA</sequence>
<gene>
    <name evidence="2" type="ORF">GL300_17995</name>
</gene>
<feature type="domain" description="Calcineurin-like phosphoesterase" evidence="1">
    <location>
        <begin position="1"/>
        <end position="207"/>
    </location>
</feature>
<name>A0A844HRP7_9RHOB</name>
<dbReference type="SUPFAM" id="SSF56300">
    <property type="entry name" value="Metallo-dependent phosphatases"/>
    <property type="match status" value="1"/>
</dbReference>
<dbReference type="InterPro" id="IPR050535">
    <property type="entry name" value="DNA_Repair-Maintenance_Comp"/>
</dbReference>
<reference evidence="2 3" key="1">
    <citation type="submission" date="2019-11" db="EMBL/GenBank/DDBJ databases">
        <authorList>
            <person name="Dong K."/>
        </authorList>
    </citation>
    <scope>NUCLEOTIDE SEQUENCE [LARGE SCALE GENOMIC DNA]</scope>
    <source>
        <strain evidence="2 3">NBRC 112902</strain>
    </source>
</reference>
<protein>
    <recommendedName>
        <fullName evidence="1">Calcineurin-like phosphoesterase domain-containing protein</fullName>
    </recommendedName>
</protein>
<dbReference type="InterPro" id="IPR029052">
    <property type="entry name" value="Metallo-depent_PP-like"/>
</dbReference>
<dbReference type="GO" id="GO:0016787">
    <property type="term" value="F:hydrolase activity"/>
    <property type="evidence" value="ECO:0007669"/>
    <property type="project" value="InterPro"/>
</dbReference>
<keyword evidence="3" id="KW-1185">Reference proteome</keyword>
<dbReference type="AlphaFoldDB" id="A0A844HRP7"/>
<organism evidence="2 3">
    <name type="scientific">Paracoccus litorisediminis</name>
    <dbReference type="NCBI Taxonomy" id="2006130"/>
    <lineage>
        <taxon>Bacteria</taxon>
        <taxon>Pseudomonadati</taxon>
        <taxon>Pseudomonadota</taxon>
        <taxon>Alphaproteobacteria</taxon>
        <taxon>Rhodobacterales</taxon>
        <taxon>Paracoccaceae</taxon>
        <taxon>Paracoccus</taxon>
    </lineage>
</organism>
<evidence type="ECO:0000259" key="1">
    <source>
        <dbReference type="Pfam" id="PF00149"/>
    </source>
</evidence>
<accession>A0A844HRP7</accession>
<dbReference type="RefSeq" id="WP_155041047.1">
    <property type="nucleotide sequence ID" value="NZ_WMIG01000013.1"/>
</dbReference>
<proteinExistence type="predicted"/>
<evidence type="ECO:0000313" key="3">
    <source>
        <dbReference type="Proteomes" id="UP000449846"/>
    </source>
</evidence>
<comment type="caution">
    <text evidence="2">The sequence shown here is derived from an EMBL/GenBank/DDBJ whole genome shotgun (WGS) entry which is preliminary data.</text>
</comment>
<dbReference type="Pfam" id="PF00149">
    <property type="entry name" value="Metallophos"/>
    <property type="match status" value="1"/>
</dbReference>